<accession>H6L767</accession>
<keyword evidence="8 15" id="KW-0675">Receptor</keyword>
<keyword evidence="2 10" id="KW-0813">Transport</keyword>
<feature type="signal peptide" evidence="12">
    <location>
        <begin position="1"/>
        <end position="19"/>
    </location>
</feature>
<dbReference type="HOGENOM" id="CLU_008287_18_4_10"/>
<dbReference type="InterPro" id="IPR012910">
    <property type="entry name" value="Plug_dom"/>
</dbReference>
<dbReference type="OrthoDB" id="9764669at2"/>
<dbReference type="SUPFAM" id="SSF56935">
    <property type="entry name" value="Porins"/>
    <property type="match status" value="1"/>
</dbReference>
<evidence type="ECO:0000313" key="16">
    <source>
        <dbReference type="Proteomes" id="UP000007519"/>
    </source>
</evidence>
<feature type="domain" description="TonB-dependent receptor-like beta-barrel" evidence="13">
    <location>
        <begin position="350"/>
        <end position="798"/>
    </location>
</feature>
<feature type="domain" description="TonB-dependent receptor plug" evidence="14">
    <location>
        <begin position="121"/>
        <end position="228"/>
    </location>
</feature>
<evidence type="ECO:0000259" key="13">
    <source>
        <dbReference type="Pfam" id="PF00593"/>
    </source>
</evidence>
<evidence type="ECO:0000256" key="11">
    <source>
        <dbReference type="RuleBase" id="RU003357"/>
    </source>
</evidence>
<dbReference type="Gene3D" id="2.40.170.20">
    <property type="entry name" value="TonB-dependent receptor, beta-barrel domain"/>
    <property type="match status" value="1"/>
</dbReference>
<dbReference type="Gene3D" id="2.170.130.10">
    <property type="entry name" value="TonB-dependent receptor, plug domain"/>
    <property type="match status" value="1"/>
</dbReference>
<dbReference type="RefSeq" id="WP_015694240.1">
    <property type="nucleotide sequence ID" value="NC_016940.1"/>
</dbReference>
<dbReference type="GO" id="GO:0009279">
    <property type="term" value="C:cell outer membrane"/>
    <property type="evidence" value="ECO:0007669"/>
    <property type="project" value="UniProtKB-SubCell"/>
</dbReference>
<keyword evidence="3 10" id="KW-1134">Transmembrane beta strand</keyword>
<evidence type="ECO:0000256" key="9">
    <source>
        <dbReference type="ARBA" id="ARBA00023237"/>
    </source>
</evidence>
<dbReference type="KEGG" id="sgn:SGRA_3943"/>
<keyword evidence="5 12" id="KW-0732">Signal</keyword>
<dbReference type="Pfam" id="PF07715">
    <property type="entry name" value="Plug"/>
    <property type="match status" value="1"/>
</dbReference>
<evidence type="ECO:0000256" key="6">
    <source>
        <dbReference type="ARBA" id="ARBA00023077"/>
    </source>
</evidence>
<keyword evidence="9 10" id="KW-0998">Cell outer membrane</keyword>
<evidence type="ECO:0000256" key="7">
    <source>
        <dbReference type="ARBA" id="ARBA00023136"/>
    </source>
</evidence>
<comment type="subcellular location">
    <subcellularLocation>
        <location evidence="1 10">Cell outer membrane</location>
        <topology evidence="1 10">Multi-pass membrane protein</topology>
    </subcellularLocation>
</comment>
<dbReference type="PROSITE" id="PS52016">
    <property type="entry name" value="TONB_DEPENDENT_REC_3"/>
    <property type="match status" value="1"/>
</dbReference>
<dbReference type="PANTHER" id="PTHR30069">
    <property type="entry name" value="TONB-DEPENDENT OUTER MEMBRANE RECEPTOR"/>
    <property type="match status" value="1"/>
</dbReference>
<reference evidence="15 16" key="1">
    <citation type="journal article" date="2012" name="Stand. Genomic Sci.">
        <title>Complete genome sequencing and analysis of Saprospira grandis str. Lewin, a predatory marine bacterium.</title>
        <authorList>
            <person name="Saw J.H."/>
            <person name="Yuryev A."/>
            <person name="Kanbe M."/>
            <person name="Hou S."/>
            <person name="Young A.G."/>
            <person name="Aizawa S."/>
            <person name="Alam M."/>
        </authorList>
    </citation>
    <scope>NUCLEOTIDE SEQUENCE [LARGE SCALE GENOMIC DNA]</scope>
    <source>
        <strain evidence="15 16">Lewin</strain>
    </source>
</reference>
<protein>
    <submittedName>
        <fullName evidence="15">TonB-dependent receptor</fullName>
    </submittedName>
</protein>
<dbReference type="AlphaFoldDB" id="H6L767"/>
<evidence type="ECO:0000256" key="8">
    <source>
        <dbReference type="ARBA" id="ARBA00023170"/>
    </source>
</evidence>
<evidence type="ECO:0000256" key="4">
    <source>
        <dbReference type="ARBA" id="ARBA00022692"/>
    </source>
</evidence>
<comment type="similarity">
    <text evidence="10 11">Belongs to the TonB-dependent receptor family.</text>
</comment>
<evidence type="ECO:0000259" key="14">
    <source>
        <dbReference type="Pfam" id="PF07715"/>
    </source>
</evidence>
<evidence type="ECO:0000256" key="5">
    <source>
        <dbReference type="ARBA" id="ARBA00022729"/>
    </source>
</evidence>
<dbReference type="InterPro" id="IPR000531">
    <property type="entry name" value="Beta-barrel_TonB"/>
</dbReference>
<feature type="chain" id="PRO_5003604013" evidence="12">
    <location>
        <begin position="20"/>
        <end position="825"/>
    </location>
</feature>
<evidence type="ECO:0000256" key="3">
    <source>
        <dbReference type="ARBA" id="ARBA00022452"/>
    </source>
</evidence>
<dbReference type="InterPro" id="IPR039426">
    <property type="entry name" value="TonB-dep_rcpt-like"/>
</dbReference>
<keyword evidence="16" id="KW-1185">Reference proteome</keyword>
<evidence type="ECO:0000313" key="15">
    <source>
        <dbReference type="EMBL" id="AFC26658.1"/>
    </source>
</evidence>
<dbReference type="GO" id="GO:0015344">
    <property type="term" value="F:siderophore uptake transmembrane transporter activity"/>
    <property type="evidence" value="ECO:0007669"/>
    <property type="project" value="TreeGrafter"/>
</dbReference>
<dbReference type="EMBL" id="CP002831">
    <property type="protein sequence ID" value="AFC26658.1"/>
    <property type="molecule type" value="Genomic_DNA"/>
</dbReference>
<evidence type="ECO:0000256" key="12">
    <source>
        <dbReference type="SAM" id="SignalP"/>
    </source>
</evidence>
<keyword evidence="6 11" id="KW-0798">TonB box</keyword>
<proteinExistence type="inferred from homology"/>
<evidence type="ECO:0000256" key="10">
    <source>
        <dbReference type="PROSITE-ProRule" id="PRU01360"/>
    </source>
</evidence>
<evidence type="ECO:0000256" key="2">
    <source>
        <dbReference type="ARBA" id="ARBA00022448"/>
    </source>
</evidence>
<gene>
    <name evidence="15" type="ordered locus">SGRA_3943</name>
</gene>
<dbReference type="InterPro" id="IPR037066">
    <property type="entry name" value="Plug_dom_sf"/>
</dbReference>
<evidence type="ECO:0000256" key="1">
    <source>
        <dbReference type="ARBA" id="ARBA00004571"/>
    </source>
</evidence>
<dbReference type="Proteomes" id="UP000007519">
    <property type="component" value="Chromosome"/>
</dbReference>
<organism evidence="15 16">
    <name type="scientific">Saprospira grandis (strain Lewin)</name>
    <dbReference type="NCBI Taxonomy" id="984262"/>
    <lineage>
        <taxon>Bacteria</taxon>
        <taxon>Pseudomonadati</taxon>
        <taxon>Bacteroidota</taxon>
        <taxon>Saprospiria</taxon>
        <taxon>Saprospirales</taxon>
        <taxon>Saprospiraceae</taxon>
        <taxon>Saprospira</taxon>
    </lineage>
</organism>
<dbReference type="Pfam" id="PF00593">
    <property type="entry name" value="TonB_dep_Rec_b-barrel"/>
    <property type="match status" value="1"/>
</dbReference>
<dbReference type="PANTHER" id="PTHR30069:SF29">
    <property type="entry name" value="HEMOGLOBIN AND HEMOGLOBIN-HAPTOGLOBIN-BINDING PROTEIN 1-RELATED"/>
    <property type="match status" value="1"/>
</dbReference>
<dbReference type="InterPro" id="IPR036942">
    <property type="entry name" value="Beta-barrel_TonB_sf"/>
</dbReference>
<dbReference type="STRING" id="984262.SGRA_3943"/>
<dbReference type="eggNOG" id="COG4771">
    <property type="taxonomic scope" value="Bacteria"/>
</dbReference>
<keyword evidence="4 10" id="KW-0812">Transmembrane</keyword>
<name>H6L767_SAPGL</name>
<dbReference type="GO" id="GO:0044718">
    <property type="term" value="P:siderophore transmembrane transport"/>
    <property type="evidence" value="ECO:0007669"/>
    <property type="project" value="TreeGrafter"/>
</dbReference>
<sequence>MKKQLLLLFALAYANLLFAQDSLYILDADSRQAVANAQLQILDEAGRGLLSAPLFSSEKGLFVLDSFVEGQFVLITHLNYHRYYGDYFDLKAKKGRLLLQKRPIDLIEVLVQGSSKREEPLREVPSQLTLIDKKEIEILQPQTTAGVMENSGEVFVQRSQMGGGSPIIRGFEANKVLIVLDGIRMNNAIYRAGHLQNIITIDPAIIEGVELHHGPASTIYGSDALGGVMYIKTKSPRFLEEQGKAWHIHAYSRFSTANLERRLHSDIHWSGQRWASLSSLSFSKYGDLRAGRYKADSSMARYWNRYFYVERDEELGQDLIRINENPNVQLGSAYGQMDLMQKLRYRYNEQLDFEFNFQYSTSTEVPRYDQLTEGDVSFSNGQIISQNLEYAEWNYGPQKRLLSALRANIKGDSSRWLGQGQLVAAFQKIDEERISRKFNDPLRRTQAEQVYVLTLNADFLRKICNKQELLYGAEWTHNWVSSTAFTENIETGEQSNRGLGTRYPDGGSQMGNFGLYSSYRLKFAQEKAKLILGSRYTYTSLSASYLDTLLYSLPYQDLSLQTHALTASAGLSWDMGRQFQLRAVASTAFRTPNIDDMAKLRAKGDNVTVPNAEIGPEKSLNMELGLSKQFAKKLKISSTVYYNYLFDAIVQQEYSINGQDSMYYDGRFRNIQALVNIGRGAVWGLHASLAYELNDFAFFKWSLVYTQGLDYSEAEPLPLPHIPPLCGQWSFHYQKKAFSLQSNIRFNGPKRLEDYADESSENLDQALPSGTPAWFVINFYTAYELSSKWKLQLGIENLLDWHYRPYASGISAPGQNIILTLRANL</sequence>
<keyword evidence="7 10" id="KW-0472">Membrane</keyword>